<accession>Q13A20</accession>
<evidence type="ECO:0000313" key="2">
    <source>
        <dbReference type="EMBL" id="ABE39069.1"/>
    </source>
</evidence>
<evidence type="ECO:0000256" key="1">
    <source>
        <dbReference type="SAM" id="MobiDB-lite"/>
    </source>
</evidence>
<protein>
    <submittedName>
        <fullName evidence="2">Uncharacterized protein</fullName>
    </submittedName>
</protein>
<proteinExistence type="predicted"/>
<dbReference type="AlphaFoldDB" id="Q13A20"/>
<name>Q13A20_RHOPS</name>
<dbReference type="EMBL" id="CP000283">
    <property type="protein sequence ID" value="ABE39069.1"/>
    <property type="molecule type" value="Genomic_DNA"/>
</dbReference>
<dbReference type="Proteomes" id="UP000001818">
    <property type="component" value="Chromosome"/>
</dbReference>
<gene>
    <name evidence="2" type="ordered locus">RPD_1833</name>
</gene>
<organism evidence="2 3">
    <name type="scientific">Rhodopseudomonas palustris (strain BisB5)</name>
    <dbReference type="NCBI Taxonomy" id="316057"/>
    <lineage>
        <taxon>Bacteria</taxon>
        <taxon>Pseudomonadati</taxon>
        <taxon>Pseudomonadota</taxon>
        <taxon>Alphaproteobacteria</taxon>
        <taxon>Hyphomicrobiales</taxon>
        <taxon>Nitrobacteraceae</taxon>
        <taxon>Rhodopseudomonas</taxon>
    </lineage>
</organism>
<evidence type="ECO:0000313" key="3">
    <source>
        <dbReference type="Proteomes" id="UP000001818"/>
    </source>
</evidence>
<reference evidence="2 3" key="1">
    <citation type="submission" date="2006-03" db="EMBL/GenBank/DDBJ databases">
        <title>Complete sequence of Rhodopseudomonas palustris BisB5.</title>
        <authorList>
            <consortium name="US DOE Joint Genome Institute"/>
            <person name="Copeland A."/>
            <person name="Lucas S."/>
            <person name="Lapidus A."/>
            <person name="Barry K."/>
            <person name="Detter J.C."/>
            <person name="Glavina del Rio T."/>
            <person name="Hammon N."/>
            <person name="Israni S."/>
            <person name="Dalin E."/>
            <person name="Tice H."/>
            <person name="Pitluck S."/>
            <person name="Chain P."/>
            <person name="Malfatti S."/>
            <person name="Shin M."/>
            <person name="Vergez L."/>
            <person name="Schmutz J."/>
            <person name="Larimer F."/>
            <person name="Land M."/>
            <person name="Hauser L."/>
            <person name="Pelletier D.A."/>
            <person name="Kyrpides N."/>
            <person name="Lykidis A."/>
            <person name="Oda Y."/>
            <person name="Harwood C.S."/>
            <person name="Richardson P."/>
        </authorList>
    </citation>
    <scope>NUCLEOTIDE SEQUENCE [LARGE SCALE GENOMIC DNA]</scope>
    <source>
        <strain evidence="2 3">BisB5</strain>
    </source>
</reference>
<dbReference type="KEGG" id="rpd:RPD_1833"/>
<dbReference type="HOGENOM" id="CLU_2036218_0_0_5"/>
<feature type="region of interest" description="Disordered" evidence="1">
    <location>
        <begin position="78"/>
        <end position="121"/>
    </location>
</feature>
<feature type="compositionally biased region" description="Basic residues" evidence="1">
    <location>
        <begin position="98"/>
        <end position="109"/>
    </location>
</feature>
<sequence length="121" mass="12683">MSPSYAPVAVTARGGGAPGGAGCVGCRDYFNEAIALASSARPPRRSCGFGAVLPDAGEFIELHPDGFPPFACATFSRRQRQSPIVGPDRDPKPPGRVLARHSARAPHPTRPRELTLASPSH</sequence>